<dbReference type="Pfam" id="PF00646">
    <property type="entry name" value="F-box"/>
    <property type="match status" value="1"/>
</dbReference>
<evidence type="ECO:0000259" key="2">
    <source>
        <dbReference type="PROSITE" id="PS50181"/>
    </source>
</evidence>
<dbReference type="AlphaFoldDB" id="A0A834TSR4"/>
<keyword evidence="1" id="KW-1133">Transmembrane helix</keyword>
<evidence type="ECO:0000313" key="4">
    <source>
        <dbReference type="Proteomes" id="UP000634136"/>
    </source>
</evidence>
<dbReference type="PROSITE" id="PS50181">
    <property type="entry name" value="FBOX"/>
    <property type="match status" value="1"/>
</dbReference>
<dbReference type="CDD" id="cd22157">
    <property type="entry name" value="F-box_AtFBW1-like"/>
    <property type="match status" value="1"/>
</dbReference>
<dbReference type="OrthoDB" id="610337at2759"/>
<gene>
    <name evidence="3" type="ORF">G2W53_018939</name>
</gene>
<dbReference type="SMART" id="SM00256">
    <property type="entry name" value="FBOX"/>
    <property type="match status" value="1"/>
</dbReference>
<reference evidence="3" key="1">
    <citation type="submission" date="2020-09" db="EMBL/GenBank/DDBJ databases">
        <title>Genome-Enabled Discovery of Anthraquinone Biosynthesis in Senna tora.</title>
        <authorList>
            <person name="Kang S.-H."/>
            <person name="Pandey R.P."/>
            <person name="Lee C.-M."/>
            <person name="Sim J.-S."/>
            <person name="Jeong J.-T."/>
            <person name="Choi B.-S."/>
            <person name="Jung M."/>
            <person name="Ginzburg D."/>
            <person name="Zhao K."/>
            <person name="Won S.Y."/>
            <person name="Oh T.-J."/>
            <person name="Yu Y."/>
            <person name="Kim N.-H."/>
            <person name="Lee O.R."/>
            <person name="Lee T.-H."/>
            <person name="Bashyal P."/>
            <person name="Kim T.-S."/>
            <person name="Lee W.-H."/>
            <person name="Kawkins C."/>
            <person name="Kim C.-K."/>
            <person name="Kim J.S."/>
            <person name="Ahn B.O."/>
            <person name="Rhee S.Y."/>
            <person name="Sohng J.K."/>
        </authorList>
    </citation>
    <scope>NUCLEOTIDE SEQUENCE</scope>
    <source>
        <tissue evidence="3">Leaf</tissue>
    </source>
</reference>
<keyword evidence="1" id="KW-0812">Transmembrane</keyword>
<dbReference type="InterPro" id="IPR001810">
    <property type="entry name" value="F-box_dom"/>
</dbReference>
<dbReference type="InterPro" id="IPR017451">
    <property type="entry name" value="F-box-assoc_interact_dom"/>
</dbReference>
<organism evidence="3 4">
    <name type="scientific">Senna tora</name>
    <dbReference type="NCBI Taxonomy" id="362788"/>
    <lineage>
        <taxon>Eukaryota</taxon>
        <taxon>Viridiplantae</taxon>
        <taxon>Streptophyta</taxon>
        <taxon>Embryophyta</taxon>
        <taxon>Tracheophyta</taxon>
        <taxon>Spermatophyta</taxon>
        <taxon>Magnoliopsida</taxon>
        <taxon>eudicotyledons</taxon>
        <taxon>Gunneridae</taxon>
        <taxon>Pentapetalae</taxon>
        <taxon>rosids</taxon>
        <taxon>fabids</taxon>
        <taxon>Fabales</taxon>
        <taxon>Fabaceae</taxon>
        <taxon>Caesalpinioideae</taxon>
        <taxon>Cassia clade</taxon>
        <taxon>Senna</taxon>
    </lineage>
</organism>
<dbReference type="InterPro" id="IPR050796">
    <property type="entry name" value="SCF_F-box_component"/>
</dbReference>
<comment type="caution">
    <text evidence="3">The sequence shown here is derived from an EMBL/GenBank/DDBJ whole genome shotgun (WGS) entry which is preliminary data.</text>
</comment>
<dbReference type="Proteomes" id="UP000634136">
    <property type="component" value="Unassembled WGS sequence"/>
</dbReference>
<dbReference type="InterPro" id="IPR006527">
    <property type="entry name" value="F-box-assoc_dom_typ1"/>
</dbReference>
<dbReference type="NCBIfam" id="TIGR01640">
    <property type="entry name" value="F_box_assoc_1"/>
    <property type="match status" value="1"/>
</dbReference>
<dbReference type="Gene3D" id="1.20.1280.50">
    <property type="match status" value="1"/>
</dbReference>
<evidence type="ECO:0000313" key="3">
    <source>
        <dbReference type="EMBL" id="KAF7827775.1"/>
    </source>
</evidence>
<proteinExistence type="predicted"/>
<keyword evidence="4" id="KW-1185">Reference proteome</keyword>
<name>A0A834TSR4_9FABA</name>
<sequence length="488" mass="55573">MYRPQSRYNCRGRFNRNLCCYCFSSIVALLGIALLAAIFGAALYVLIAMKRKSDSIATHRWKGKREEEEVDEPEIQPLWPSFADLPSPITTNILLRLPIKSILLCKCVCKTWHAIISDPHFAELHFKHEPTGVMIRNIDPNRVSRNLHLLEFQPENFMGCLDYDNRDPSCICDDFCEPICKRHKKFGATFKLPLRDAKMVLDKKLEAKKDGRKMSYIPCKPKDDKFDVVNSCKGLLCLCDPMDGNPLVVCNPITGEFIRLPKACKIFRGVFDCGFGYHEKTREFKVIRVYNKYAQDPKNAKRWLCNGRVAEMHTLGSTGTWKSVGIGTVPSMLRFPTSFNGALHWVCPFPSGSEGLIIYGVRDSWIKICNISMLTDKRWPYLSYQPIKLFDKGAAILMYNSCNCLIYHELRGHGFSSFRVCGPQYKIEAFAHIPSLISLKDAVKGDVEVQNVHSRCAAFKLREDNDFLCLAEENVDVASLYSSLSEDL</sequence>
<feature type="transmembrane region" description="Helical" evidence="1">
    <location>
        <begin position="21"/>
        <end position="47"/>
    </location>
</feature>
<dbReference type="EMBL" id="JAAIUW010000006">
    <property type="protein sequence ID" value="KAF7827775.1"/>
    <property type="molecule type" value="Genomic_DNA"/>
</dbReference>
<keyword evidence="1" id="KW-0472">Membrane</keyword>
<dbReference type="PANTHER" id="PTHR31672">
    <property type="entry name" value="BNACNNG10540D PROTEIN"/>
    <property type="match status" value="1"/>
</dbReference>
<protein>
    <submittedName>
        <fullName evidence="3">F-box protein interaction domain protein</fullName>
    </submittedName>
</protein>
<dbReference type="InterPro" id="IPR036047">
    <property type="entry name" value="F-box-like_dom_sf"/>
</dbReference>
<dbReference type="SUPFAM" id="SSF81383">
    <property type="entry name" value="F-box domain"/>
    <property type="match status" value="1"/>
</dbReference>
<feature type="domain" description="F-box" evidence="2">
    <location>
        <begin position="79"/>
        <end position="129"/>
    </location>
</feature>
<accession>A0A834TSR4</accession>
<evidence type="ECO:0000256" key="1">
    <source>
        <dbReference type="SAM" id="Phobius"/>
    </source>
</evidence>
<dbReference type="Pfam" id="PF07734">
    <property type="entry name" value="FBA_1"/>
    <property type="match status" value="1"/>
</dbReference>